<feature type="transmembrane region" description="Helical" evidence="5">
    <location>
        <begin position="22"/>
        <end position="44"/>
    </location>
</feature>
<evidence type="ECO:0000313" key="6">
    <source>
        <dbReference type="EMBL" id="BFO22039.1"/>
    </source>
</evidence>
<keyword evidence="3 5" id="KW-1133">Transmembrane helix</keyword>
<dbReference type="Gene3D" id="1.10.3720.10">
    <property type="entry name" value="MetI-like"/>
    <property type="match status" value="1"/>
</dbReference>
<reference evidence="6" key="1">
    <citation type="submission" date="2024-06" db="EMBL/GenBank/DDBJ databases">
        <authorList>
            <consortium name="consrtm"/>
            <person name="Uemura M."/>
            <person name="Terahara T."/>
        </authorList>
    </citation>
    <scope>NUCLEOTIDE SEQUENCE</scope>
    <source>
        <strain evidence="6">KM77-8</strain>
    </source>
</reference>
<proteinExistence type="predicted"/>
<sequence>MSGAKAGEPLGSRLSQWVGGGLVRVFLIVVGLFWLVPTVGLLLASLRTPEDMAADGWWNVFTKPSQLTFGAYETLLKNDDITGSLLNTAYITVPATVLVVVIGSSPDTRSPGWSSRAATGGSSRWWGCWWCRCRWR</sequence>
<dbReference type="InterPro" id="IPR035906">
    <property type="entry name" value="MetI-like_sf"/>
</dbReference>
<protein>
    <recommendedName>
        <fullName evidence="7">Carbohydrate ABC transporter permease</fullName>
    </recommendedName>
</protein>
<evidence type="ECO:0000256" key="5">
    <source>
        <dbReference type="SAM" id="Phobius"/>
    </source>
</evidence>
<accession>A0AAT9HXS6</accession>
<organism evidence="6">
    <name type="scientific">Streptomyces haneummycinicus</name>
    <dbReference type="NCBI Taxonomy" id="3074435"/>
    <lineage>
        <taxon>Bacteria</taxon>
        <taxon>Bacillati</taxon>
        <taxon>Actinomycetota</taxon>
        <taxon>Actinomycetes</taxon>
        <taxon>Kitasatosporales</taxon>
        <taxon>Streptomycetaceae</taxon>
        <taxon>Streptomyces</taxon>
    </lineage>
</organism>
<evidence type="ECO:0000256" key="2">
    <source>
        <dbReference type="ARBA" id="ARBA00022692"/>
    </source>
</evidence>
<dbReference type="SUPFAM" id="SSF161098">
    <property type="entry name" value="MetI-like"/>
    <property type="match status" value="1"/>
</dbReference>
<gene>
    <name evidence="6" type="ORF">SHKM778_84270</name>
</gene>
<name>A0AAT9HXS6_9ACTN</name>
<reference evidence="6" key="2">
    <citation type="submission" date="2024-07" db="EMBL/GenBank/DDBJ databases">
        <title>Streptomyces haneummycinica sp. nov., a new antibiotic-producing actinobacterium isolated from marine sediment.</title>
        <authorList>
            <person name="Uemura M."/>
            <person name="Hamada M."/>
            <person name="Hirano S."/>
            <person name="Kobayashi K."/>
            <person name="Ohshiro T."/>
            <person name="Kobayashi T."/>
            <person name="Terahara T."/>
        </authorList>
    </citation>
    <scope>NUCLEOTIDE SEQUENCE</scope>
    <source>
        <strain evidence="6">KM77-8</strain>
    </source>
</reference>
<dbReference type="GO" id="GO:0016020">
    <property type="term" value="C:membrane"/>
    <property type="evidence" value="ECO:0007669"/>
    <property type="project" value="UniProtKB-SubCell"/>
</dbReference>
<dbReference type="AlphaFoldDB" id="A0AAT9HXS6"/>
<evidence type="ECO:0000256" key="1">
    <source>
        <dbReference type="ARBA" id="ARBA00004141"/>
    </source>
</evidence>
<evidence type="ECO:0000256" key="3">
    <source>
        <dbReference type="ARBA" id="ARBA00022989"/>
    </source>
</evidence>
<keyword evidence="2 5" id="KW-0812">Transmembrane</keyword>
<evidence type="ECO:0008006" key="7">
    <source>
        <dbReference type="Google" id="ProtNLM"/>
    </source>
</evidence>
<comment type="subcellular location">
    <subcellularLocation>
        <location evidence="1">Membrane</location>
        <topology evidence="1">Multi-pass membrane protein</topology>
    </subcellularLocation>
</comment>
<dbReference type="EMBL" id="AP035768">
    <property type="protein sequence ID" value="BFO22039.1"/>
    <property type="molecule type" value="Genomic_DNA"/>
</dbReference>
<keyword evidence="4 5" id="KW-0472">Membrane</keyword>
<evidence type="ECO:0000256" key="4">
    <source>
        <dbReference type="ARBA" id="ARBA00023136"/>
    </source>
</evidence>